<organism evidence="1 2">
    <name type="scientific">Petrolisthes cinctipes</name>
    <name type="common">Flat porcelain crab</name>
    <dbReference type="NCBI Taxonomy" id="88211"/>
    <lineage>
        <taxon>Eukaryota</taxon>
        <taxon>Metazoa</taxon>
        <taxon>Ecdysozoa</taxon>
        <taxon>Arthropoda</taxon>
        <taxon>Crustacea</taxon>
        <taxon>Multicrustacea</taxon>
        <taxon>Malacostraca</taxon>
        <taxon>Eumalacostraca</taxon>
        <taxon>Eucarida</taxon>
        <taxon>Decapoda</taxon>
        <taxon>Pleocyemata</taxon>
        <taxon>Anomura</taxon>
        <taxon>Galatheoidea</taxon>
        <taxon>Porcellanidae</taxon>
        <taxon>Petrolisthes</taxon>
    </lineage>
</organism>
<dbReference type="AlphaFoldDB" id="A0AAE1ETY6"/>
<evidence type="ECO:0000313" key="2">
    <source>
        <dbReference type="Proteomes" id="UP001286313"/>
    </source>
</evidence>
<reference evidence="1" key="1">
    <citation type="submission" date="2023-10" db="EMBL/GenBank/DDBJ databases">
        <title>Genome assemblies of two species of porcelain crab, Petrolisthes cinctipes and Petrolisthes manimaculis (Anomura: Porcellanidae).</title>
        <authorList>
            <person name="Angst P."/>
        </authorList>
    </citation>
    <scope>NUCLEOTIDE SEQUENCE</scope>
    <source>
        <strain evidence="1">PB745_01</strain>
        <tissue evidence="1">Gill</tissue>
    </source>
</reference>
<gene>
    <name evidence="1" type="ORF">Pcinc_032645</name>
</gene>
<comment type="caution">
    <text evidence="1">The sequence shown here is derived from an EMBL/GenBank/DDBJ whole genome shotgun (WGS) entry which is preliminary data.</text>
</comment>
<accession>A0AAE1ETY6</accession>
<sequence>MRVRAVYTEPRLTQLTTEARISALSQPITHTTTLTSRPLPFVLYLSSFCSLPFIPCQPPFHPLPLFPFFATPPSSFYLFSSFCPSSFRSLPLNLNLSFVLCQSSSASATLPSALSNSLCHSFPVRHTPILFYSSHQLSTEI</sequence>
<name>A0AAE1ETY6_PETCI</name>
<evidence type="ECO:0000313" key="1">
    <source>
        <dbReference type="EMBL" id="KAK3861379.1"/>
    </source>
</evidence>
<protein>
    <submittedName>
        <fullName evidence="1">Uncharacterized protein</fullName>
    </submittedName>
</protein>
<keyword evidence="2" id="KW-1185">Reference proteome</keyword>
<dbReference type="Proteomes" id="UP001286313">
    <property type="component" value="Unassembled WGS sequence"/>
</dbReference>
<dbReference type="EMBL" id="JAWQEG010004496">
    <property type="protein sequence ID" value="KAK3861379.1"/>
    <property type="molecule type" value="Genomic_DNA"/>
</dbReference>
<proteinExistence type="predicted"/>